<accession>A0ABP6Y9H0</accession>
<dbReference type="Gene3D" id="1.20.1260.10">
    <property type="match status" value="1"/>
</dbReference>
<dbReference type="InterPro" id="IPR009078">
    <property type="entry name" value="Ferritin-like_SF"/>
</dbReference>
<feature type="signal peptide" evidence="2">
    <location>
        <begin position="1"/>
        <end position="21"/>
    </location>
</feature>
<keyword evidence="2" id="KW-0732">Signal</keyword>
<feature type="region of interest" description="Disordered" evidence="1">
    <location>
        <begin position="95"/>
        <end position="119"/>
    </location>
</feature>
<protein>
    <recommendedName>
        <fullName evidence="3">DUF4439 domain-containing protein</fullName>
    </recommendedName>
</protein>
<organism evidence="4 5">
    <name type="scientific">Microlunatus spumicola</name>
    <dbReference type="NCBI Taxonomy" id="81499"/>
    <lineage>
        <taxon>Bacteria</taxon>
        <taxon>Bacillati</taxon>
        <taxon>Actinomycetota</taxon>
        <taxon>Actinomycetes</taxon>
        <taxon>Propionibacteriales</taxon>
        <taxon>Propionibacteriaceae</taxon>
        <taxon>Microlunatus</taxon>
    </lineage>
</organism>
<feature type="compositionally biased region" description="Low complexity" evidence="1">
    <location>
        <begin position="100"/>
        <end position="111"/>
    </location>
</feature>
<dbReference type="EMBL" id="BAAAYR010000007">
    <property type="protein sequence ID" value="GAA3579454.1"/>
    <property type="molecule type" value="Genomic_DNA"/>
</dbReference>
<evidence type="ECO:0000313" key="4">
    <source>
        <dbReference type="EMBL" id="GAA3579454.1"/>
    </source>
</evidence>
<evidence type="ECO:0000259" key="3">
    <source>
        <dbReference type="Pfam" id="PF14530"/>
    </source>
</evidence>
<comment type="caution">
    <text evidence="4">The sequence shown here is derived from an EMBL/GenBank/DDBJ whole genome shotgun (WGS) entry which is preliminary data.</text>
</comment>
<gene>
    <name evidence="4" type="ORF">GCM10022197_41160</name>
</gene>
<dbReference type="SUPFAM" id="SSF47240">
    <property type="entry name" value="Ferritin-like"/>
    <property type="match status" value="1"/>
</dbReference>
<evidence type="ECO:0000256" key="1">
    <source>
        <dbReference type="SAM" id="MobiDB-lite"/>
    </source>
</evidence>
<dbReference type="Proteomes" id="UP001500767">
    <property type="component" value="Unassembled WGS sequence"/>
</dbReference>
<feature type="region of interest" description="Disordered" evidence="1">
    <location>
        <begin position="21"/>
        <end position="46"/>
    </location>
</feature>
<feature type="compositionally biased region" description="Low complexity" evidence="1">
    <location>
        <begin position="27"/>
        <end position="46"/>
    </location>
</feature>
<proteinExistence type="predicted"/>
<evidence type="ECO:0000256" key="2">
    <source>
        <dbReference type="SAM" id="SignalP"/>
    </source>
</evidence>
<feature type="domain" description="DUF4439" evidence="3">
    <location>
        <begin position="197"/>
        <end position="327"/>
    </location>
</feature>
<dbReference type="InterPro" id="IPR012347">
    <property type="entry name" value="Ferritin-like"/>
</dbReference>
<reference evidence="5" key="1">
    <citation type="journal article" date="2019" name="Int. J. Syst. Evol. Microbiol.">
        <title>The Global Catalogue of Microorganisms (GCM) 10K type strain sequencing project: providing services to taxonomists for standard genome sequencing and annotation.</title>
        <authorList>
            <consortium name="The Broad Institute Genomics Platform"/>
            <consortium name="The Broad Institute Genome Sequencing Center for Infectious Disease"/>
            <person name="Wu L."/>
            <person name="Ma J."/>
        </authorList>
    </citation>
    <scope>NUCLEOTIDE SEQUENCE [LARGE SCALE GENOMIC DNA]</scope>
    <source>
        <strain evidence="5">JCM 16540</strain>
    </source>
</reference>
<evidence type="ECO:0000313" key="5">
    <source>
        <dbReference type="Proteomes" id="UP001500767"/>
    </source>
</evidence>
<keyword evidence="5" id="KW-1185">Reference proteome</keyword>
<dbReference type="Pfam" id="PF14530">
    <property type="entry name" value="DUF4439"/>
    <property type="match status" value="1"/>
</dbReference>
<feature type="chain" id="PRO_5046732647" description="DUF4439 domain-containing protein" evidence="2">
    <location>
        <begin position="22"/>
        <end position="328"/>
    </location>
</feature>
<dbReference type="InterPro" id="IPR029447">
    <property type="entry name" value="DUF4439"/>
</dbReference>
<name>A0ABP6Y9H0_9ACTN</name>
<sequence>MLGLGLAVPVLAACSVSPAVAPRPGTSGASAPAVTPGAASPAPAPSVPAAATAEQALSVLAAAVLTGPRRGDLSGDQRRLLTFLRDVHADHAVALAGADPTTRPTTAAPSPSAAPPNLGKASLADVLKRLARQEAAQAAAHRRAATAATGLAALVSGSLAVAADSYAAALGASDTPPVSAKKARRPAALLSDVAADQELVAQLHAVVFGYQLAIGKLKFTSGARRRAVSELAATRRLLDTRIAFLLGRKAEVPAAEPAYAPASPVRSAGDASRLVRGMQARLEPYVGLVLAAAGDAGARREALTLLTSTSRTARAWGAPLQAWPGWPD</sequence>